<keyword evidence="4 7" id="KW-0665">Pyrimidine biosynthesis</keyword>
<feature type="binding site" evidence="7">
    <location>
        <position position="127"/>
    </location>
    <ligand>
        <name>carbamoyl phosphate</name>
        <dbReference type="ChEBI" id="CHEBI:58228"/>
    </ligand>
</feature>
<gene>
    <name evidence="7" type="primary">pyrB</name>
    <name evidence="10" type="ORF">SAMN05428946_0262</name>
</gene>
<feature type="domain" description="Aspartate/ornithine carbamoyltransferase Asp/Orn-binding" evidence="8">
    <location>
        <begin position="146"/>
        <end position="286"/>
    </location>
</feature>
<proteinExistence type="inferred from homology"/>
<evidence type="ECO:0000259" key="8">
    <source>
        <dbReference type="Pfam" id="PF00185"/>
    </source>
</evidence>
<evidence type="ECO:0000256" key="5">
    <source>
        <dbReference type="ARBA" id="ARBA00043884"/>
    </source>
</evidence>
<accession>A0A1U7PHH3</accession>
<dbReference type="PANTHER" id="PTHR45753:SF6">
    <property type="entry name" value="ASPARTATE CARBAMOYLTRANSFERASE"/>
    <property type="match status" value="1"/>
</dbReference>
<comment type="function">
    <text evidence="5 7">Catalyzes the condensation of carbamoyl phosphate and aspartate to form carbamoyl aspartate and inorganic phosphate, the committed step in the de novo pyrimidine nucleotide biosynthesis pathway.</text>
</comment>
<evidence type="ECO:0000313" key="11">
    <source>
        <dbReference type="Proteomes" id="UP000187550"/>
    </source>
</evidence>
<dbReference type="RefSeq" id="WP_076756568.1">
    <property type="nucleotide sequence ID" value="NZ_FTPL01000001.1"/>
</dbReference>
<feature type="binding site" evidence="7">
    <location>
        <position position="50"/>
    </location>
    <ligand>
        <name>carbamoyl phosphate</name>
        <dbReference type="ChEBI" id="CHEBI:58228"/>
    </ligand>
</feature>
<name>A0A1U7PHH3_9BACI</name>
<evidence type="ECO:0000256" key="1">
    <source>
        <dbReference type="ARBA" id="ARBA00004852"/>
    </source>
</evidence>
<dbReference type="GO" id="GO:0005829">
    <property type="term" value="C:cytosol"/>
    <property type="evidence" value="ECO:0007669"/>
    <property type="project" value="TreeGrafter"/>
</dbReference>
<feature type="domain" description="Aspartate/ornithine carbamoyltransferase carbamoyl-P binding" evidence="9">
    <location>
        <begin position="3"/>
        <end position="140"/>
    </location>
</feature>
<feature type="binding site" evidence="7">
    <location>
        <position position="208"/>
    </location>
    <ligand>
        <name>L-aspartate</name>
        <dbReference type="ChEBI" id="CHEBI:29991"/>
    </ligand>
</feature>
<dbReference type="EC" id="2.1.3.2" evidence="7"/>
<dbReference type="GO" id="GO:0006520">
    <property type="term" value="P:amino acid metabolic process"/>
    <property type="evidence" value="ECO:0007669"/>
    <property type="project" value="InterPro"/>
</dbReference>
<feature type="binding site" evidence="7">
    <location>
        <position position="77"/>
    </location>
    <ligand>
        <name>L-aspartate</name>
        <dbReference type="ChEBI" id="CHEBI:29991"/>
    </ligand>
</feature>
<protein>
    <recommendedName>
        <fullName evidence="7">Aspartate carbamoyltransferase</fullName>
        <ecNumber evidence="7">2.1.3.2</ecNumber>
    </recommendedName>
    <alternativeName>
        <fullName evidence="7">Aspartate transcarbamylase</fullName>
        <shortName evidence="7">ATCase</shortName>
    </alternativeName>
</protein>
<dbReference type="PRINTS" id="PR00101">
    <property type="entry name" value="ATCASE"/>
</dbReference>
<evidence type="ECO:0000256" key="2">
    <source>
        <dbReference type="ARBA" id="ARBA00008896"/>
    </source>
</evidence>
<feature type="binding site" evidence="7">
    <location>
        <position position="130"/>
    </location>
    <ligand>
        <name>carbamoyl phosphate</name>
        <dbReference type="ChEBI" id="CHEBI:58228"/>
    </ligand>
</feature>
<feature type="binding site" evidence="7">
    <location>
        <position position="249"/>
    </location>
    <ligand>
        <name>carbamoyl phosphate</name>
        <dbReference type="ChEBI" id="CHEBI:58228"/>
    </ligand>
</feature>
<comment type="pathway">
    <text evidence="1 7">Pyrimidine metabolism; UMP biosynthesis via de novo pathway; (S)-dihydroorotate from bicarbonate: step 2/3.</text>
</comment>
<dbReference type="STRING" id="550447.SAMN05428946_0262"/>
<feature type="binding site" evidence="7">
    <location>
        <position position="49"/>
    </location>
    <ligand>
        <name>carbamoyl phosphate</name>
        <dbReference type="ChEBI" id="CHEBI:58228"/>
    </ligand>
</feature>
<comment type="subunit">
    <text evidence="7">Heterododecamer (2C3:3R2) of six catalytic PyrB chains organized as two trimers (C3), and six regulatory PyrI chains organized as three dimers (R2).</text>
</comment>
<keyword evidence="3 7" id="KW-0808">Transferase</keyword>
<dbReference type="NCBIfam" id="NF002032">
    <property type="entry name" value="PRK00856.1"/>
    <property type="match status" value="1"/>
</dbReference>
<dbReference type="HAMAP" id="MF_00001">
    <property type="entry name" value="Asp_carb_tr"/>
    <property type="match status" value="1"/>
</dbReference>
<feature type="binding site" evidence="7">
    <location>
        <position position="250"/>
    </location>
    <ligand>
        <name>carbamoyl phosphate</name>
        <dbReference type="ChEBI" id="CHEBI:58228"/>
    </ligand>
</feature>
<dbReference type="EMBL" id="FTPL01000001">
    <property type="protein sequence ID" value="SIT67710.1"/>
    <property type="molecule type" value="Genomic_DNA"/>
</dbReference>
<evidence type="ECO:0000256" key="4">
    <source>
        <dbReference type="ARBA" id="ARBA00022975"/>
    </source>
</evidence>
<dbReference type="SUPFAM" id="SSF53671">
    <property type="entry name" value="Aspartate/ornithine carbamoyltransferase"/>
    <property type="match status" value="1"/>
</dbReference>
<dbReference type="InterPro" id="IPR036901">
    <property type="entry name" value="Asp/Orn_carbamoylTrfase_sf"/>
</dbReference>
<dbReference type="InterPro" id="IPR006131">
    <property type="entry name" value="Asp_carbamoyltransf_Asp/Orn-bd"/>
</dbReference>
<evidence type="ECO:0000256" key="6">
    <source>
        <dbReference type="ARBA" id="ARBA00048859"/>
    </source>
</evidence>
<evidence type="ECO:0000259" key="9">
    <source>
        <dbReference type="Pfam" id="PF02729"/>
    </source>
</evidence>
<dbReference type="Pfam" id="PF02729">
    <property type="entry name" value="OTCace_N"/>
    <property type="match status" value="1"/>
</dbReference>
<dbReference type="OrthoDB" id="9774690at2"/>
<feature type="binding site" evidence="7">
    <location>
        <position position="99"/>
    </location>
    <ligand>
        <name>carbamoyl phosphate</name>
        <dbReference type="ChEBI" id="CHEBI:58228"/>
    </ligand>
</feature>
<dbReference type="InterPro" id="IPR006132">
    <property type="entry name" value="Asp/Orn_carbamoyltranf_P-bd"/>
</dbReference>
<dbReference type="GO" id="GO:0006207">
    <property type="term" value="P:'de novo' pyrimidine nucleobase biosynthetic process"/>
    <property type="evidence" value="ECO:0007669"/>
    <property type="project" value="InterPro"/>
</dbReference>
<dbReference type="UniPathway" id="UPA00070">
    <property type="reaction ID" value="UER00116"/>
</dbReference>
<evidence type="ECO:0000313" key="10">
    <source>
        <dbReference type="EMBL" id="SIT67710.1"/>
    </source>
</evidence>
<dbReference type="AlphaFoldDB" id="A0A1U7PHH3"/>
<organism evidence="10 11">
    <name type="scientific">Edaphobacillus lindanitolerans</name>
    <dbReference type="NCBI Taxonomy" id="550447"/>
    <lineage>
        <taxon>Bacteria</taxon>
        <taxon>Bacillati</taxon>
        <taxon>Bacillota</taxon>
        <taxon>Bacilli</taxon>
        <taxon>Bacillales</taxon>
        <taxon>Bacillaceae</taxon>
        <taxon>Edaphobacillus</taxon>
    </lineage>
</organism>
<comment type="similarity">
    <text evidence="2 7">Belongs to the aspartate/ornithine carbamoyltransferase superfamily. ATCase family.</text>
</comment>
<keyword evidence="11" id="KW-1185">Reference proteome</keyword>
<sequence length="292" mass="32166">MDHLLSMKQLSKPDISGLLKRAGELKAGAPPALNRGYTVSNLFFEPSTRTKTSFEMAERKLGLSTLPFEAGFSSSLKGETLYDTVKTLEAIGLDALVIRHPDDRYYDGLAGRTSVSLINGGDGSGQHPTQSLLDLFTMQEEFGALEGLKVTIAGDVAHSRVAKSDRDALELFGADVRYLCPAEWRGDFDAADDWEDVLGDSDVIMLLRVQHERHGGGADFSHEAYHERYGLTEERAARMKKGAVIMHPAPVNRGVEIADSLVEDPRSRIFRQVENGVYIRMAVLESILKGRD</sequence>
<dbReference type="Pfam" id="PF00185">
    <property type="entry name" value="OTCace"/>
    <property type="match status" value="1"/>
</dbReference>
<dbReference type="InterPro" id="IPR006130">
    <property type="entry name" value="Asp/Orn_carbamoylTrfase"/>
</dbReference>
<dbReference type="PROSITE" id="PS00097">
    <property type="entry name" value="CARBAMOYLTRANSFERASE"/>
    <property type="match status" value="1"/>
</dbReference>
<dbReference type="Gene3D" id="3.40.50.1370">
    <property type="entry name" value="Aspartate/ornithine carbamoyltransferase"/>
    <property type="match status" value="2"/>
</dbReference>
<dbReference type="PRINTS" id="PR00100">
    <property type="entry name" value="AOTCASE"/>
</dbReference>
<evidence type="ECO:0000256" key="3">
    <source>
        <dbReference type="ARBA" id="ARBA00022679"/>
    </source>
</evidence>
<dbReference type="GO" id="GO:0004070">
    <property type="term" value="F:aspartate carbamoyltransferase activity"/>
    <property type="evidence" value="ECO:0007669"/>
    <property type="project" value="UniProtKB-UniRule"/>
</dbReference>
<dbReference type="NCBIfam" id="TIGR00670">
    <property type="entry name" value="asp_carb_tr"/>
    <property type="match status" value="1"/>
</dbReference>
<reference evidence="11" key="1">
    <citation type="submission" date="2017-01" db="EMBL/GenBank/DDBJ databases">
        <authorList>
            <person name="Varghese N."/>
            <person name="Submissions S."/>
        </authorList>
    </citation>
    <scope>NUCLEOTIDE SEQUENCE [LARGE SCALE GENOMIC DNA]</scope>
    <source>
        <strain evidence="11">MNA4</strain>
    </source>
</reference>
<dbReference type="GO" id="GO:0016597">
    <property type="term" value="F:amino acid binding"/>
    <property type="evidence" value="ECO:0007669"/>
    <property type="project" value="InterPro"/>
</dbReference>
<dbReference type="Proteomes" id="UP000187550">
    <property type="component" value="Unassembled WGS sequence"/>
</dbReference>
<dbReference type="PANTHER" id="PTHR45753">
    <property type="entry name" value="ORNITHINE CARBAMOYLTRANSFERASE, MITOCHONDRIAL"/>
    <property type="match status" value="1"/>
</dbReference>
<feature type="binding site" evidence="7">
    <location>
        <position position="160"/>
    </location>
    <ligand>
        <name>L-aspartate</name>
        <dbReference type="ChEBI" id="CHEBI:29991"/>
    </ligand>
</feature>
<dbReference type="GO" id="GO:0044205">
    <property type="term" value="P:'de novo' UMP biosynthetic process"/>
    <property type="evidence" value="ECO:0007669"/>
    <property type="project" value="UniProtKB-UniRule"/>
</dbReference>
<dbReference type="InterPro" id="IPR002082">
    <property type="entry name" value="Asp_carbamoyltransf"/>
</dbReference>
<comment type="catalytic activity">
    <reaction evidence="6 7">
        <text>carbamoyl phosphate + L-aspartate = N-carbamoyl-L-aspartate + phosphate + H(+)</text>
        <dbReference type="Rhea" id="RHEA:20013"/>
        <dbReference type="ChEBI" id="CHEBI:15378"/>
        <dbReference type="ChEBI" id="CHEBI:29991"/>
        <dbReference type="ChEBI" id="CHEBI:32814"/>
        <dbReference type="ChEBI" id="CHEBI:43474"/>
        <dbReference type="ChEBI" id="CHEBI:58228"/>
        <dbReference type="EC" id="2.1.3.2"/>
    </reaction>
</comment>
<evidence type="ECO:0000256" key="7">
    <source>
        <dbReference type="HAMAP-Rule" id="MF_00001"/>
    </source>
</evidence>